<dbReference type="EMBL" id="CP002858">
    <property type="protein sequence ID" value="AEI14293.1"/>
    <property type="molecule type" value="Genomic_DNA"/>
</dbReference>
<proteinExistence type="predicted"/>
<dbReference type="HOGENOM" id="CLU_2632864_0_0_0"/>
<dbReference type="AlphaFoldDB" id="F8E3M0"/>
<keyword evidence="2" id="KW-1185">Reference proteome</keyword>
<dbReference type="STRING" id="717231.Flexsi_0615"/>
<protein>
    <submittedName>
        <fullName evidence="1">Uncharacterized protein</fullName>
    </submittedName>
</protein>
<dbReference type="RefSeq" id="WP_013885799.1">
    <property type="nucleotide sequence ID" value="NC_015672.1"/>
</dbReference>
<sequence>MFQVVYGTTIFDKRFGYNWPAGECSVGADSYYPYDNVDANTPIINFVRAADDALTIIDYIHNYELPAYPLEPVSEIN</sequence>
<organism evidence="1 2">
    <name type="scientific">Flexistipes sinusarabici (strain ATCC 49648 / DSM 4947 / MAS 10)</name>
    <dbReference type="NCBI Taxonomy" id="717231"/>
    <lineage>
        <taxon>Bacteria</taxon>
        <taxon>Pseudomonadati</taxon>
        <taxon>Deferribacterota</taxon>
        <taxon>Deferribacteres</taxon>
        <taxon>Deferribacterales</taxon>
        <taxon>Flexistipitaceae</taxon>
        <taxon>Flexistipes</taxon>
    </lineage>
</organism>
<dbReference type="KEGG" id="fsi:Flexsi_0615"/>
<name>F8E3M0_FLESM</name>
<evidence type="ECO:0000313" key="1">
    <source>
        <dbReference type="EMBL" id="AEI14293.1"/>
    </source>
</evidence>
<reference evidence="2" key="2">
    <citation type="submission" date="2011-06" db="EMBL/GenBank/DDBJ databases">
        <title>The complete genome of Flexistipes sinusarabici DSM 4947.</title>
        <authorList>
            <person name="Lucas S."/>
            <person name="Han J."/>
            <person name="Lapidus A."/>
            <person name="Bruce D."/>
            <person name="Goodwin L."/>
            <person name="Pitluck S."/>
            <person name="Peters L."/>
            <person name="Kyrpides N."/>
            <person name="Mavromatis K."/>
            <person name="Ivanova N."/>
            <person name="Mikhailova N."/>
            <person name="Chertkov O."/>
            <person name="Detter J.C."/>
            <person name="Tapia R."/>
            <person name="Han C."/>
            <person name="Land M."/>
            <person name="Hauser L."/>
            <person name="Markowitz V."/>
            <person name="Cheng J.-F."/>
            <person name="Hugenholtz P."/>
            <person name="Woyke T."/>
            <person name="Wu D."/>
            <person name="Spring S."/>
            <person name="Schroeder M."/>
            <person name="Brambilla E."/>
            <person name="Klenk H.-P."/>
            <person name="Eisen J.A."/>
        </authorList>
    </citation>
    <scope>NUCLEOTIDE SEQUENCE [LARGE SCALE GENOMIC DNA]</scope>
    <source>
        <strain evidence="2">DSM 4947 / MAS 10</strain>
    </source>
</reference>
<dbReference type="Proteomes" id="UP000006621">
    <property type="component" value="Chromosome"/>
</dbReference>
<reference evidence="1 2" key="1">
    <citation type="journal article" date="2011" name="Stand. Genomic Sci.">
        <title>Genome sequence of the moderately thermophilic halophile Flexistipes sinusarabici strain (MAS10).</title>
        <authorList>
            <person name="Lapidus A."/>
            <person name="Chertkov O."/>
            <person name="Nolan M."/>
            <person name="Lucas S."/>
            <person name="Hammon N."/>
            <person name="Deshpande S."/>
            <person name="Cheng J.F."/>
            <person name="Tapia R."/>
            <person name="Han C."/>
            <person name="Goodwin L."/>
            <person name="Pitluck S."/>
            <person name="Liolios K."/>
            <person name="Pagani I."/>
            <person name="Ivanova N."/>
            <person name="Huntemann M."/>
            <person name="Mavromatis K."/>
            <person name="Mikhailova N."/>
            <person name="Pati A."/>
            <person name="Chen A."/>
            <person name="Palaniappan K."/>
            <person name="Land M."/>
            <person name="Hauser L."/>
            <person name="Brambilla E.M."/>
            <person name="Rohde M."/>
            <person name="Abt B."/>
            <person name="Spring S."/>
            <person name="Goker M."/>
            <person name="Bristow J."/>
            <person name="Eisen J.A."/>
            <person name="Markowitz V."/>
            <person name="Hugenholtz P."/>
            <person name="Kyrpides N.C."/>
            <person name="Klenk H.P."/>
            <person name="Woyke T."/>
        </authorList>
    </citation>
    <scope>NUCLEOTIDE SEQUENCE [LARGE SCALE GENOMIC DNA]</scope>
    <source>
        <strain evidence="2">DSM 4947 / MAS 10</strain>
    </source>
</reference>
<gene>
    <name evidence="1" type="ordered locus">Flexsi_0615</name>
</gene>
<evidence type="ECO:0000313" key="2">
    <source>
        <dbReference type="Proteomes" id="UP000006621"/>
    </source>
</evidence>
<accession>F8E3M0</accession>